<evidence type="ECO:0000259" key="5">
    <source>
        <dbReference type="PROSITE" id="PS50977"/>
    </source>
</evidence>
<dbReference type="InterPro" id="IPR001647">
    <property type="entry name" value="HTH_TetR"/>
</dbReference>
<dbReference type="Proteomes" id="UP000077405">
    <property type="component" value="Plasmid pYZ3"/>
</dbReference>
<dbReference type="SUPFAM" id="SSF46689">
    <property type="entry name" value="Homeodomain-like"/>
    <property type="match status" value="1"/>
</dbReference>
<name>A0A2R4VTV6_9PROT</name>
<dbReference type="KEGG" id="ahu:A6A40_22750"/>
<dbReference type="InterPro" id="IPR009057">
    <property type="entry name" value="Homeodomain-like_sf"/>
</dbReference>
<dbReference type="PANTHER" id="PTHR30055">
    <property type="entry name" value="HTH-TYPE TRANSCRIPTIONAL REGULATOR RUTR"/>
    <property type="match status" value="1"/>
</dbReference>
<dbReference type="GO" id="GO:0000976">
    <property type="term" value="F:transcription cis-regulatory region binding"/>
    <property type="evidence" value="ECO:0007669"/>
    <property type="project" value="TreeGrafter"/>
</dbReference>
<dbReference type="OrthoDB" id="63332at2"/>
<evidence type="ECO:0000256" key="3">
    <source>
        <dbReference type="ARBA" id="ARBA00023163"/>
    </source>
</evidence>
<keyword evidence="2 4" id="KW-0238">DNA-binding</keyword>
<feature type="DNA-binding region" description="H-T-H motif" evidence="4">
    <location>
        <begin position="52"/>
        <end position="71"/>
    </location>
</feature>
<evidence type="ECO:0000256" key="4">
    <source>
        <dbReference type="PROSITE-ProRule" id="PRU00335"/>
    </source>
</evidence>
<protein>
    <submittedName>
        <fullName evidence="6">TetR/AcrR family transcriptional regulator</fullName>
    </submittedName>
</protein>
<keyword evidence="6" id="KW-0614">Plasmid</keyword>
<evidence type="ECO:0000256" key="2">
    <source>
        <dbReference type="ARBA" id="ARBA00023125"/>
    </source>
</evidence>
<evidence type="ECO:0000313" key="6">
    <source>
        <dbReference type="EMBL" id="AWB07876.1"/>
    </source>
</evidence>
<dbReference type="InterPro" id="IPR050109">
    <property type="entry name" value="HTH-type_TetR-like_transc_reg"/>
</dbReference>
<gene>
    <name evidence="6" type="ORF">A6A40_22750</name>
</gene>
<sequence length="218" mass="24646">MPGPARLFRAQPRVDPRRKPKVLRRAKSEAKRETILQAAITVIAKEGVHGATTRKIAAEAGINLATLHYQFESKETILLSVLGHLTAHYRQELDMAFSKPEPLRDRIDHLLTFIWSEVQRAPEEQLTLYDLTLYALTTPGSEWMGKKKYEELLLLYRDALASSTEITTGSLDIDLDSLANFVFTGFVGTVLQWLATANTPRARQQIQNLIVAAQRMYL</sequence>
<keyword evidence="7" id="KW-1185">Reference proteome</keyword>
<proteinExistence type="predicted"/>
<dbReference type="PRINTS" id="PR00455">
    <property type="entry name" value="HTHTETR"/>
</dbReference>
<keyword evidence="1" id="KW-0805">Transcription regulation</keyword>
<dbReference type="Pfam" id="PF00440">
    <property type="entry name" value="TetR_N"/>
    <property type="match status" value="1"/>
</dbReference>
<dbReference type="GO" id="GO:0003700">
    <property type="term" value="F:DNA-binding transcription factor activity"/>
    <property type="evidence" value="ECO:0007669"/>
    <property type="project" value="TreeGrafter"/>
</dbReference>
<reference evidence="6 7" key="1">
    <citation type="submission" date="2018-04" db="EMBL/GenBank/DDBJ databases">
        <title>Complete genome sequence of the nitrogen-fixing bacterium Azospirillum humicireducens type strain SgZ-5.</title>
        <authorList>
            <person name="Yu Z."/>
        </authorList>
    </citation>
    <scope>NUCLEOTIDE SEQUENCE [LARGE SCALE GENOMIC DNA]</scope>
    <source>
        <strain evidence="6 7">SgZ-5</strain>
        <plasmid evidence="6 7">pYZ3</plasmid>
    </source>
</reference>
<dbReference type="AlphaFoldDB" id="A0A2R4VTV6"/>
<geneLocation type="plasmid" evidence="6 7">
    <name>pYZ3</name>
</geneLocation>
<organism evidence="6 7">
    <name type="scientific">Azospirillum humicireducens</name>
    <dbReference type="NCBI Taxonomy" id="1226968"/>
    <lineage>
        <taxon>Bacteria</taxon>
        <taxon>Pseudomonadati</taxon>
        <taxon>Pseudomonadota</taxon>
        <taxon>Alphaproteobacteria</taxon>
        <taxon>Rhodospirillales</taxon>
        <taxon>Azospirillaceae</taxon>
        <taxon>Azospirillum</taxon>
    </lineage>
</organism>
<keyword evidence="3" id="KW-0804">Transcription</keyword>
<dbReference type="PANTHER" id="PTHR30055:SF234">
    <property type="entry name" value="HTH-TYPE TRANSCRIPTIONAL REGULATOR BETI"/>
    <property type="match status" value="1"/>
</dbReference>
<dbReference type="Gene3D" id="1.10.357.10">
    <property type="entry name" value="Tetracycline Repressor, domain 2"/>
    <property type="match status" value="1"/>
</dbReference>
<evidence type="ECO:0000256" key="1">
    <source>
        <dbReference type="ARBA" id="ARBA00023015"/>
    </source>
</evidence>
<dbReference type="EMBL" id="CP028904">
    <property type="protein sequence ID" value="AWB07876.1"/>
    <property type="molecule type" value="Genomic_DNA"/>
</dbReference>
<accession>A0A2R4VTV6</accession>
<evidence type="ECO:0000313" key="7">
    <source>
        <dbReference type="Proteomes" id="UP000077405"/>
    </source>
</evidence>
<dbReference type="PROSITE" id="PS50977">
    <property type="entry name" value="HTH_TETR_2"/>
    <property type="match status" value="1"/>
</dbReference>
<feature type="domain" description="HTH tetR-type" evidence="5">
    <location>
        <begin position="29"/>
        <end position="89"/>
    </location>
</feature>